<dbReference type="RefSeq" id="WP_089898122.1">
    <property type="nucleotide sequence ID" value="NZ_FOJG01000002.1"/>
</dbReference>
<keyword evidence="1" id="KW-1133">Transmembrane helix</keyword>
<reference evidence="3" key="1">
    <citation type="submission" date="2016-10" db="EMBL/GenBank/DDBJ databases">
        <authorList>
            <person name="Varghese N."/>
            <person name="Submissions S."/>
        </authorList>
    </citation>
    <scope>NUCLEOTIDE SEQUENCE [LARGE SCALE GENOMIC DNA]</scope>
    <source>
        <strain evidence="3">DSM 3695</strain>
    </source>
</reference>
<feature type="transmembrane region" description="Helical" evidence="1">
    <location>
        <begin position="164"/>
        <end position="185"/>
    </location>
</feature>
<keyword evidence="1" id="KW-0812">Transmembrane</keyword>
<feature type="transmembrane region" description="Helical" evidence="1">
    <location>
        <begin position="83"/>
        <end position="105"/>
    </location>
</feature>
<feature type="transmembrane region" description="Helical" evidence="1">
    <location>
        <begin position="111"/>
        <end position="129"/>
    </location>
</feature>
<dbReference type="Proteomes" id="UP000199310">
    <property type="component" value="Unassembled WGS sequence"/>
</dbReference>
<accession>A0A1I0S9H0</accession>
<proteinExistence type="predicted"/>
<evidence type="ECO:0000256" key="1">
    <source>
        <dbReference type="SAM" id="Phobius"/>
    </source>
</evidence>
<organism evidence="2 3">
    <name type="scientific">Chitinophaga arvensicola</name>
    <dbReference type="NCBI Taxonomy" id="29529"/>
    <lineage>
        <taxon>Bacteria</taxon>
        <taxon>Pseudomonadati</taxon>
        <taxon>Bacteroidota</taxon>
        <taxon>Chitinophagia</taxon>
        <taxon>Chitinophagales</taxon>
        <taxon>Chitinophagaceae</taxon>
        <taxon>Chitinophaga</taxon>
    </lineage>
</organism>
<keyword evidence="1" id="KW-0472">Membrane</keyword>
<protein>
    <submittedName>
        <fullName evidence="2">Uncharacterized protein</fullName>
    </submittedName>
</protein>
<keyword evidence="3" id="KW-1185">Reference proteome</keyword>
<dbReference type="STRING" id="29529.SAMN04488122_4436"/>
<name>A0A1I0S9H0_9BACT</name>
<gene>
    <name evidence="2" type="ORF">SAMN04488122_4436</name>
</gene>
<dbReference type="AlphaFoldDB" id="A0A1I0S9H0"/>
<feature type="transmembrane region" description="Helical" evidence="1">
    <location>
        <begin position="6"/>
        <end position="27"/>
    </location>
</feature>
<feature type="transmembrane region" description="Helical" evidence="1">
    <location>
        <begin position="191"/>
        <end position="211"/>
    </location>
</feature>
<evidence type="ECO:0000313" key="2">
    <source>
        <dbReference type="EMBL" id="SEW51676.1"/>
    </source>
</evidence>
<sequence length="229" mass="26214">MEPIISNAWSWLCISMALVLLTSFIMFRQAREFYILDIVVRKFSILDLQFPASRKEIPHLIRCMYALPAPQQQRTLSALRGQLWVDFLFMPAAYGSIFLMCIQVAAKMNFAGEIFFECLAWLQLIAWFFDAMENTYLLRKIHPDPVCSSVEVHRAYQQMVFAKWILASTGLVCALSALLFFWVSGKYETGSLHYLLILVGEVVVFVALQLLTRPRRTTDTIVQTATPAA</sequence>
<dbReference type="EMBL" id="FOJG01000002">
    <property type="protein sequence ID" value="SEW51676.1"/>
    <property type="molecule type" value="Genomic_DNA"/>
</dbReference>
<dbReference type="OrthoDB" id="661748at2"/>
<evidence type="ECO:0000313" key="3">
    <source>
        <dbReference type="Proteomes" id="UP000199310"/>
    </source>
</evidence>